<dbReference type="Gene3D" id="1.20.1600.10">
    <property type="entry name" value="Outer membrane efflux proteins (OEP)"/>
    <property type="match status" value="1"/>
</dbReference>
<dbReference type="GO" id="GO:0015562">
    <property type="term" value="F:efflux transmembrane transporter activity"/>
    <property type="evidence" value="ECO:0007669"/>
    <property type="project" value="InterPro"/>
</dbReference>
<dbReference type="RefSeq" id="WP_160844449.1">
    <property type="nucleotide sequence ID" value="NZ_WVHT01000004.1"/>
</dbReference>
<dbReference type="EMBL" id="WVHT01000004">
    <property type="protein sequence ID" value="MXV51269.1"/>
    <property type="molecule type" value="Genomic_DNA"/>
</dbReference>
<dbReference type="GO" id="GO:0005886">
    <property type="term" value="C:plasma membrane"/>
    <property type="evidence" value="ECO:0007669"/>
    <property type="project" value="UniProtKB-SubCell"/>
</dbReference>
<dbReference type="Proteomes" id="UP000466586">
    <property type="component" value="Unassembled WGS sequence"/>
</dbReference>
<gene>
    <name evidence="3" type="ORF">GS399_09840</name>
</gene>
<dbReference type="PROSITE" id="PS51257">
    <property type="entry name" value="PROKAR_LIPOPROTEIN"/>
    <property type="match status" value="1"/>
</dbReference>
<sequence>MSKNKIYWLASVAVLCLSVTGCKVPSMTQVTENKQVPQSYGTTTDTLNTGKIRWQSFFTDPNLVSLIDTGLKRNQELQVTLQELEIAKSEIRFRQSSLLPSVGITASTGIEKVGRYTSQGAGDASTEITSGKPVPDPLPDYLLGVYGNWEVDIWHKLHNAKKAAVTRYLASIEGRNFVVTNLIAEIANSYYELLALDNQMEIVKKNIELQNNALEIVKVQKQAARTTELAVRKFEAEVLNTKSLQYDLQQKITETENKINFLLGRYPQPIVRSSVTFNDMMPGSISAGIPSQLLTNRPDVRQAELELTAAKLDVKVARAEFYPSLGLSASIGLQAFDPTYLAKLPESLLYNIAADITAPLVNRGAIKAEYAGANAKQTQAVYNYERTLLNAYVEVANQMSSISNLQNSYDLKSRQVNALTQSIDISNDLFRSARADYLEVLLTQRDALEAKLDLIDTKKAQMNAMVNIYQALGGGWN</sequence>
<dbReference type="PANTHER" id="PTHR30203">
    <property type="entry name" value="OUTER MEMBRANE CATION EFFLUX PROTEIN"/>
    <property type="match status" value="1"/>
</dbReference>
<reference evidence="3 4" key="1">
    <citation type="submission" date="2019-11" db="EMBL/GenBank/DDBJ databases">
        <title>Pedobacter sp. HMF7647 Genome sequencing and assembly.</title>
        <authorList>
            <person name="Kang H."/>
            <person name="Kim H."/>
            <person name="Joh K."/>
        </authorList>
    </citation>
    <scope>NUCLEOTIDE SEQUENCE [LARGE SCALE GENOMIC DNA]</scope>
    <source>
        <strain evidence="3 4">HMF7647</strain>
    </source>
</reference>
<comment type="subcellular location">
    <subcellularLocation>
        <location evidence="2">Cell membrane</location>
        <topology evidence="2">Lipid-anchor</topology>
    </subcellularLocation>
</comment>
<keyword evidence="2" id="KW-1134">Transmembrane beta strand</keyword>
<dbReference type="NCBIfam" id="TIGR01845">
    <property type="entry name" value="outer_NodT"/>
    <property type="match status" value="1"/>
</dbReference>
<feature type="signal peptide" evidence="2">
    <location>
        <begin position="1"/>
        <end position="23"/>
    </location>
</feature>
<keyword evidence="2" id="KW-0732">Signal</keyword>
<feature type="chain" id="PRO_5029934274" evidence="2">
    <location>
        <begin position="24"/>
        <end position="477"/>
    </location>
</feature>
<dbReference type="AlphaFoldDB" id="A0A7K1YAY7"/>
<keyword evidence="2" id="KW-0564">Palmitate</keyword>
<comment type="caution">
    <text evidence="3">The sequence shown here is derived from an EMBL/GenBank/DDBJ whole genome shotgun (WGS) entry which is preliminary data.</text>
</comment>
<dbReference type="InterPro" id="IPR010131">
    <property type="entry name" value="MdtP/NodT-like"/>
</dbReference>
<keyword evidence="2" id="KW-0449">Lipoprotein</keyword>
<protein>
    <submittedName>
        <fullName evidence="3">Efflux transporter outer membrane subunit</fullName>
    </submittedName>
</protein>
<evidence type="ECO:0000313" key="3">
    <source>
        <dbReference type="EMBL" id="MXV51269.1"/>
    </source>
</evidence>
<evidence type="ECO:0000313" key="4">
    <source>
        <dbReference type="Proteomes" id="UP000466586"/>
    </source>
</evidence>
<accession>A0A7K1YAY7</accession>
<proteinExistence type="inferred from homology"/>
<dbReference type="SUPFAM" id="SSF56954">
    <property type="entry name" value="Outer membrane efflux proteins (OEP)"/>
    <property type="match status" value="1"/>
</dbReference>
<dbReference type="PANTHER" id="PTHR30203:SF30">
    <property type="entry name" value="OUTER MEMBRANE PROTEIN-RELATED"/>
    <property type="match status" value="1"/>
</dbReference>
<name>A0A7K1YAY7_9SPHI</name>
<evidence type="ECO:0000256" key="2">
    <source>
        <dbReference type="RuleBase" id="RU362097"/>
    </source>
</evidence>
<evidence type="ECO:0000256" key="1">
    <source>
        <dbReference type="ARBA" id="ARBA00007613"/>
    </source>
</evidence>
<dbReference type="Gene3D" id="2.20.200.10">
    <property type="entry name" value="Outer membrane efflux proteins (OEP)"/>
    <property type="match status" value="1"/>
</dbReference>
<keyword evidence="2" id="KW-0812">Transmembrane</keyword>
<dbReference type="InterPro" id="IPR003423">
    <property type="entry name" value="OMP_efflux"/>
</dbReference>
<organism evidence="3 4">
    <name type="scientific">Hufsiella arboris</name>
    <dbReference type="NCBI Taxonomy" id="2695275"/>
    <lineage>
        <taxon>Bacteria</taxon>
        <taxon>Pseudomonadati</taxon>
        <taxon>Bacteroidota</taxon>
        <taxon>Sphingobacteriia</taxon>
        <taxon>Sphingobacteriales</taxon>
        <taxon>Sphingobacteriaceae</taxon>
        <taxon>Hufsiella</taxon>
    </lineage>
</organism>
<keyword evidence="2" id="KW-0472">Membrane</keyword>
<keyword evidence="4" id="KW-1185">Reference proteome</keyword>
<comment type="similarity">
    <text evidence="1 2">Belongs to the outer membrane factor (OMF) (TC 1.B.17) family.</text>
</comment>
<dbReference type="Pfam" id="PF02321">
    <property type="entry name" value="OEP"/>
    <property type="match status" value="2"/>
</dbReference>